<dbReference type="Proteomes" id="UP000179860">
    <property type="component" value="Plasmid pl1WSM5005"/>
</dbReference>
<evidence type="ECO:0000313" key="2">
    <source>
        <dbReference type="Proteomes" id="UP000179860"/>
    </source>
</evidence>
<sequence length="49" mass="5111">MLTSRKFSVTAAGVTYSPTIPGALMAVSPNYSVAGYVNGTGLYVVRLTK</sequence>
<reference evidence="1" key="1">
    <citation type="submission" date="2016-09" db="EMBL/GenBank/DDBJ databases">
        <title>The Complete Genome of Burkholderia sprentiae wsm5005.</title>
        <authorList>
            <person name="De Meyer S."/>
            <person name="Wang P."/>
            <person name="Terpolilli J."/>
        </authorList>
    </citation>
    <scope>NUCLEOTIDE SEQUENCE [LARGE SCALE GENOMIC DNA]</scope>
    <source>
        <strain evidence="1">WSM5005</strain>
    </source>
</reference>
<dbReference type="RefSeq" id="WP_154671706.1">
    <property type="nucleotide sequence ID" value="NZ_CP017563.2"/>
</dbReference>
<evidence type="ECO:0000313" key="1">
    <source>
        <dbReference type="EMBL" id="QXE07341.1"/>
    </source>
</evidence>
<keyword evidence="2" id="KW-1185">Reference proteome</keyword>
<name>A0A8F4KJX9_9BURK</name>
<proteinExistence type="predicted"/>
<dbReference type="KEGG" id="pspw:BJG93_36365"/>
<organism evidence="1 2">
    <name type="scientific">Paraburkholderia sprentiae WSM5005</name>
    <dbReference type="NCBI Taxonomy" id="754502"/>
    <lineage>
        <taxon>Bacteria</taxon>
        <taxon>Pseudomonadati</taxon>
        <taxon>Pseudomonadota</taxon>
        <taxon>Betaproteobacteria</taxon>
        <taxon>Burkholderiales</taxon>
        <taxon>Burkholderiaceae</taxon>
        <taxon>Paraburkholderia</taxon>
    </lineage>
</organism>
<geneLocation type="plasmid" evidence="1 2">
    <name>pl1WSM5005</name>
</geneLocation>
<gene>
    <name evidence="1" type="ORF">BJG93_36365</name>
</gene>
<accession>A0A8F4KJX9</accession>
<dbReference type="OrthoDB" id="9025296at2"/>
<keyword evidence="1" id="KW-0614">Plasmid</keyword>
<protein>
    <submittedName>
        <fullName evidence="1">Uncharacterized protein</fullName>
    </submittedName>
</protein>
<dbReference type="AlphaFoldDB" id="A0A8F4KJX9"/>
<dbReference type="EMBL" id="CP017563">
    <property type="protein sequence ID" value="QXE07341.1"/>
    <property type="molecule type" value="Genomic_DNA"/>
</dbReference>